<dbReference type="PROSITE" id="PS50157">
    <property type="entry name" value="ZINC_FINGER_C2H2_2"/>
    <property type="match status" value="7"/>
</dbReference>
<keyword evidence="3" id="KW-0677">Repeat</keyword>
<feature type="domain" description="C2H2-type" evidence="11">
    <location>
        <begin position="827"/>
        <end position="853"/>
    </location>
</feature>
<dbReference type="GO" id="GO:0000981">
    <property type="term" value="F:DNA-binding transcription factor activity, RNA polymerase II-specific"/>
    <property type="evidence" value="ECO:0007669"/>
    <property type="project" value="TreeGrafter"/>
</dbReference>
<dbReference type="SUPFAM" id="SSF57667">
    <property type="entry name" value="beta-beta-alpha zinc fingers"/>
    <property type="match status" value="4"/>
</dbReference>
<dbReference type="GeneID" id="106155538"/>
<feature type="compositionally biased region" description="Acidic residues" evidence="10">
    <location>
        <begin position="627"/>
        <end position="639"/>
    </location>
</feature>
<evidence type="ECO:0000256" key="7">
    <source>
        <dbReference type="ARBA" id="ARBA00023242"/>
    </source>
</evidence>
<dbReference type="AlphaFoldDB" id="A0A1S3HLI3"/>
<keyword evidence="5" id="KW-0862">Zinc</keyword>
<dbReference type="Pfam" id="PF05485">
    <property type="entry name" value="THAP"/>
    <property type="match status" value="2"/>
</dbReference>
<dbReference type="OrthoDB" id="3437960at2759"/>
<feature type="compositionally biased region" description="Acidic residues" evidence="10">
    <location>
        <begin position="597"/>
        <end position="617"/>
    </location>
</feature>
<dbReference type="PROSITE" id="PS00028">
    <property type="entry name" value="ZINC_FINGER_C2H2_1"/>
    <property type="match status" value="7"/>
</dbReference>
<dbReference type="GO" id="GO:0008270">
    <property type="term" value="F:zinc ion binding"/>
    <property type="evidence" value="ECO:0007669"/>
    <property type="project" value="UniProtKB-KW"/>
</dbReference>
<evidence type="ECO:0000256" key="8">
    <source>
        <dbReference type="PROSITE-ProRule" id="PRU00042"/>
    </source>
</evidence>
<feature type="domain" description="THAP-type" evidence="12">
    <location>
        <begin position="1"/>
        <end position="92"/>
    </location>
</feature>
<keyword evidence="7" id="KW-0539">Nucleus</keyword>
<dbReference type="SMART" id="SM00355">
    <property type="entry name" value="ZnF_C2H2"/>
    <property type="match status" value="7"/>
</dbReference>
<feature type="domain" description="C2H2-type" evidence="11">
    <location>
        <begin position="799"/>
        <end position="826"/>
    </location>
</feature>
<feature type="domain" description="C2H2-type" evidence="11">
    <location>
        <begin position="771"/>
        <end position="798"/>
    </location>
</feature>
<dbReference type="InParanoid" id="A0A1S3HLI3"/>
<dbReference type="FunFam" id="3.30.160.60:FF:000446">
    <property type="entry name" value="Zinc finger protein"/>
    <property type="match status" value="1"/>
</dbReference>
<keyword evidence="13" id="KW-1185">Reference proteome</keyword>
<dbReference type="Gene3D" id="3.30.160.60">
    <property type="entry name" value="Classic Zinc Finger"/>
    <property type="match status" value="5"/>
</dbReference>
<organism evidence="13 14">
    <name type="scientific">Lingula anatina</name>
    <name type="common">Brachiopod</name>
    <name type="synonym">Lingula unguis</name>
    <dbReference type="NCBI Taxonomy" id="7574"/>
    <lineage>
        <taxon>Eukaryota</taxon>
        <taxon>Metazoa</taxon>
        <taxon>Spiralia</taxon>
        <taxon>Lophotrochozoa</taxon>
        <taxon>Brachiopoda</taxon>
        <taxon>Linguliformea</taxon>
        <taxon>Lingulata</taxon>
        <taxon>Lingulida</taxon>
        <taxon>Linguloidea</taxon>
        <taxon>Lingulidae</taxon>
        <taxon>Lingula</taxon>
    </lineage>
</organism>
<proteinExistence type="predicted"/>
<feature type="region of interest" description="Disordered" evidence="10">
    <location>
        <begin position="592"/>
        <end position="642"/>
    </location>
</feature>
<evidence type="ECO:0000256" key="2">
    <source>
        <dbReference type="ARBA" id="ARBA00022723"/>
    </source>
</evidence>
<evidence type="ECO:0000256" key="3">
    <source>
        <dbReference type="ARBA" id="ARBA00022737"/>
    </source>
</evidence>
<evidence type="ECO:0000313" key="13">
    <source>
        <dbReference type="Proteomes" id="UP000085678"/>
    </source>
</evidence>
<sequence>MPHICVAPGCRNRGNEKKGINFFSLPVETAKRQIWINALKLKNPSAVDNYKYARICSDHFEPECFVRNLRAELCSHGKTRRKLRDDAVPSIFDFSEYKNATVNARALPTRLVSGKSAQEMAAERKERFNSRAQKQLIAEQMDKMRHCMAYGCKNTTENSDVAYYTIPNPKINPKEKERAEAWLKNMGINHDIGAFRFNKQQVVCSDHFEGHCFEGSSNADFRGGGHSGKLKPDAVPTIAVPKTEKSGDGSEESEEKRRHRKELYDLLEGKPVPSTSIWAMYQEKEVTKAPVIKADPEVEVKQRSDGVWHEVGDLPSSSIQGDPSADQRGLCLKTEPCDMGADTATDPGLPSNMETDPLFTEGQHESTQASTKAGEQHFPLESTSKKNIHFCKGQMKSIINTSTWVPNTQKTSHYFGKGDMFVNGGQQGSMQPSFKYFPITLLTPLSQYIGKDLIFIVSRGQETLMPASSSAKCSATTQITSQDGGKGDAVLLTSSSRGEQELLQTSIKPKKRQKGLQCKHTKPKVKAVVPTGGPWKLKEAIVKVEKINIDHQMFVNDKYNVEIDTSFQDALLKEYGVTLNVDDSEDVVTNAPQSFSWDEEMLSSDEDDDGGDQDDDTYVPSDASLLSDDDGDDNNDYDDDKGCSSHQTVKVKDFQCHICNQLFSSKKSLIGHKRVHSVRRDGPYKCQYCSKGFANKHRCSNHEMLHTSEKNYLCQYCSKTFKTAQYCSRHEKEHSKPKKKERFACQFCDRRFFNANARNLHEKKHLGAKEFQCQFCSKMFHVKNHLINHERVHTGEKPYQCRYCDKTFIQAIGRSCHERVHTGEKPYKCSFCDEAFNHNVSRKAHEKKHHNKE</sequence>
<protein>
    <submittedName>
        <fullName evidence="14">Uncharacterized protein LOC106155538 isoform X1</fullName>
    </submittedName>
</protein>
<feature type="domain" description="C2H2-type" evidence="11">
    <location>
        <begin position="654"/>
        <end position="681"/>
    </location>
</feature>
<feature type="region of interest" description="Disordered" evidence="10">
    <location>
        <begin position="223"/>
        <end position="262"/>
    </location>
</feature>
<dbReference type="SMART" id="SM00980">
    <property type="entry name" value="THAP"/>
    <property type="match status" value="2"/>
</dbReference>
<evidence type="ECO:0000259" key="11">
    <source>
        <dbReference type="PROSITE" id="PS50157"/>
    </source>
</evidence>
<dbReference type="RefSeq" id="XP_013385874.1">
    <property type="nucleotide sequence ID" value="XM_013530420.1"/>
</dbReference>
<evidence type="ECO:0000256" key="4">
    <source>
        <dbReference type="ARBA" id="ARBA00022771"/>
    </source>
</evidence>
<feature type="domain" description="THAP-type" evidence="12">
    <location>
        <begin position="141"/>
        <end position="239"/>
    </location>
</feature>
<dbReference type="FunFam" id="3.30.160.60:FF:000110">
    <property type="entry name" value="Zinc finger protein-like"/>
    <property type="match status" value="1"/>
</dbReference>
<evidence type="ECO:0000259" key="12">
    <source>
        <dbReference type="PROSITE" id="PS50950"/>
    </source>
</evidence>
<evidence type="ECO:0000256" key="10">
    <source>
        <dbReference type="SAM" id="MobiDB-lite"/>
    </source>
</evidence>
<feature type="domain" description="C2H2-type" evidence="11">
    <location>
        <begin position="712"/>
        <end position="739"/>
    </location>
</feature>
<dbReference type="Pfam" id="PF00096">
    <property type="entry name" value="zf-C2H2"/>
    <property type="match status" value="1"/>
</dbReference>
<dbReference type="PROSITE" id="PS50950">
    <property type="entry name" value="ZF_THAP"/>
    <property type="match status" value="2"/>
</dbReference>
<keyword evidence="6 9" id="KW-0238">DNA-binding</keyword>
<dbReference type="Proteomes" id="UP000085678">
    <property type="component" value="Unplaced"/>
</dbReference>
<gene>
    <name evidence="14" type="primary">LOC106155538</name>
</gene>
<dbReference type="GO" id="GO:0000977">
    <property type="term" value="F:RNA polymerase II transcription regulatory region sequence-specific DNA binding"/>
    <property type="evidence" value="ECO:0007669"/>
    <property type="project" value="TreeGrafter"/>
</dbReference>
<name>A0A1S3HLI3_LINAN</name>
<keyword evidence="2" id="KW-0479">Metal-binding</keyword>
<dbReference type="PANTHER" id="PTHR24379">
    <property type="entry name" value="KRAB AND ZINC FINGER DOMAIN-CONTAINING"/>
    <property type="match status" value="1"/>
</dbReference>
<dbReference type="InterPro" id="IPR036236">
    <property type="entry name" value="Znf_C2H2_sf"/>
</dbReference>
<feature type="domain" description="C2H2-type" evidence="11">
    <location>
        <begin position="743"/>
        <end position="770"/>
    </location>
</feature>
<comment type="subcellular location">
    <subcellularLocation>
        <location evidence="1">Nucleus</location>
    </subcellularLocation>
</comment>
<evidence type="ECO:0000256" key="9">
    <source>
        <dbReference type="PROSITE-ProRule" id="PRU00309"/>
    </source>
</evidence>
<accession>A0A1S3HLI3</accession>
<dbReference type="SMART" id="SM00692">
    <property type="entry name" value="DM3"/>
    <property type="match status" value="2"/>
</dbReference>
<dbReference type="KEGG" id="lak:106155538"/>
<dbReference type="GO" id="GO:0005634">
    <property type="term" value="C:nucleus"/>
    <property type="evidence" value="ECO:0007669"/>
    <property type="project" value="UniProtKB-SubCell"/>
</dbReference>
<keyword evidence="4 8" id="KW-0863">Zinc-finger</keyword>
<reference evidence="14" key="1">
    <citation type="submission" date="2025-08" db="UniProtKB">
        <authorList>
            <consortium name="RefSeq"/>
        </authorList>
    </citation>
    <scope>IDENTIFICATION</scope>
    <source>
        <tissue evidence="14">Gonads</tissue>
    </source>
</reference>
<dbReference type="Gene3D" id="6.20.210.20">
    <property type="entry name" value="THAP domain"/>
    <property type="match status" value="1"/>
</dbReference>
<dbReference type="InterPro" id="IPR013087">
    <property type="entry name" value="Znf_C2H2_type"/>
</dbReference>
<dbReference type="InterPro" id="IPR006612">
    <property type="entry name" value="THAP_Znf"/>
</dbReference>
<dbReference type="FunFam" id="3.30.160.60:FF:001498">
    <property type="entry name" value="Zinc finger protein 404"/>
    <property type="match status" value="1"/>
</dbReference>
<dbReference type="PANTHER" id="PTHR24379:SF127">
    <property type="entry name" value="BLOODY FINGERS-RELATED"/>
    <property type="match status" value="1"/>
</dbReference>
<dbReference type="SUPFAM" id="SSF57716">
    <property type="entry name" value="Glucocorticoid receptor-like (DNA-binding domain)"/>
    <property type="match status" value="2"/>
</dbReference>
<evidence type="ECO:0000256" key="5">
    <source>
        <dbReference type="ARBA" id="ARBA00022833"/>
    </source>
</evidence>
<feature type="domain" description="C2H2-type" evidence="11">
    <location>
        <begin position="684"/>
        <end position="711"/>
    </location>
</feature>
<dbReference type="InterPro" id="IPR038441">
    <property type="entry name" value="THAP_Znf_sf"/>
</dbReference>
<evidence type="ECO:0000313" key="14">
    <source>
        <dbReference type="RefSeq" id="XP_013385874.1"/>
    </source>
</evidence>
<evidence type="ECO:0000256" key="6">
    <source>
        <dbReference type="ARBA" id="ARBA00023125"/>
    </source>
</evidence>
<evidence type="ECO:0000256" key="1">
    <source>
        <dbReference type="ARBA" id="ARBA00004123"/>
    </source>
</evidence>